<comment type="caution">
    <text evidence="2">The sequence shown here is derived from an EMBL/GenBank/DDBJ whole genome shotgun (WGS) entry which is preliminary data.</text>
</comment>
<evidence type="ECO:0000313" key="2">
    <source>
        <dbReference type="EMBL" id="SFS15014.1"/>
    </source>
</evidence>
<evidence type="ECO:0000313" key="3">
    <source>
        <dbReference type="Proteomes" id="UP000198506"/>
    </source>
</evidence>
<name>A0AA94KZY4_9MICO</name>
<dbReference type="Proteomes" id="UP000198506">
    <property type="component" value="Unassembled WGS sequence"/>
</dbReference>
<organism evidence="2 3">
    <name type="scientific">Agrococcus baldri</name>
    <dbReference type="NCBI Taxonomy" id="153730"/>
    <lineage>
        <taxon>Bacteria</taxon>
        <taxon>Bacillati</taxon>
        <taxon>Actinomycetota</taxon>
        <taxon>Actinomycetes</taxon>
        <taxon>Micrococcales</taxon>
        <taxon>Microbacteriaceae</taxon>
        <taxon>Agrococcus</taxon>
    </lineage>
</organism>
<accession>A0AA94KZY4</accession>
<dbReference type="AlphaFoldDB" id="A0AA94KZY4"/>
<dbReference type="RefSeq" id="WP_092918341.1">
    <property type="nucleotide sequence ID" value="NZ_FOZN01000003.1"/>
</dbReference>
<gene>
    <name evidence="2" type="ORF">SAMN04487783_1952</name>
</gene>
<reference evidence="2 3" key="1">
    <citation type="submission" date="2016-10" db="EMBL/GenBank/DDBJ databases">
        <authorList>
            <person name="Varghese N."/>
            <person name="Submissions S."/>
        </authorList>
    </citation>
    <scope>NUCLEOTIDE SEQUENCE [LARGE SCALE GENOMIC DNA]</scope>
    <source>
        <strain evidence="2 3">IAM 15147</strain>
    </source>
</reference>
<proteinExistence type="predicted"/>
<keyword evidence="3" id="KW-1185">Reference proteome</keyword>
<sequence length="68" mass="7333">MSKDHKPQSTHRHHSAAQDPSVVDGGAHGGAHVEQPTVGEDAKENPAEGWDPTAPEQQDSQTERRSAR</sequence>
<feature type="region of interest" description="Disordered" evidence="1">
    <location>
        <begin position="1"/>
        <end position="68"/>
    </location>
</feature>
<dbReference type="EMBL" id="FOZN01000003">
    <property type="protein sequence ID" value="SFS15014.1"/>
    <property type="molecule type" value="Genomic_DNA"/>
</dbReference>
<evidence type="ECO:0000256" key="1">
    <source>
        <dbReference type="SAM" id="MobiDB-lite"/>
    </source>
</evidence>
<protein>
    <submittedName>
        <fullName evidence="2">Uncharacterized protein</fullName>
    </submittedName>
</protein>